<protein>
    <submittedName>
        <fullName evidence="5">Carbohydrate acetyl esterase/feruloyl esterase</fullName>
    </submittedName>
</protein>
<organism evidence="5 6">
    <name type="scientific">Roseimaritima multifibrata</name>
    <dbReference type="NCBI Taxonomy" id="1930274"/>
    <lineage>
        <taxon>Bacteria</taxon>
        <taxon>Pseudomonadati</taxon>
        <taxon>Planctomycetota</taxon>
        <taxon>Planctomycetia</taxon>
        <taxon>Pirellulales</taxon>
        <taxon>Pirellulaceae</taxon>
        <taxon>Roseimaritima</taxon>
    </lineage>
</organism>
<dbReference type="EMBL" id="CP036262">
    <property type="protein sequence ID" value="QDS95325.1"/>
    <property type="molecule type" value="Genomic_DNA"/>
</dbReference>
<reference evidence="5 6" key="1">
    <citation type="submission" date="2019-02" db="EMBL/GenBank/DDBJ databases">
        <title>Deep-cultivation of Planctomycetes and their phenomic and genomic characterization uncovers novel biology.</title>
        <authorList>
            <person name="Wiegand S."/>
            <person name="Jogler M."/>
            <person name="Boedeker C."/>
            <person name="Pinto D."/>
            <person name="Vollmers J."/>
            <person name="Rivas-Marin E."/>
            <person name="Kohn T."/>
            <person name="Peeters S.H."/>
            <person name="Heuer A."/>
            <person name="Rast P."/>
            <person name="Oberbeckmann S."/>
            <person name="Bunk B."/>
            <person name="Jeske O."/>
            <person name="Meyerdierks A."/>
            <person name="Storesund J.E."/>
            <person name="Kallscheuer N."/>
            <person name="Luecker S."/>
            <person name="Lage O.M."/>
            <person name="Pohl T."/>
            <person name="Merkel B.J."/>
            <person name="Hornburger P."/>
            <person name="Mueller R.-W."/>
            <person name="Bruemmer F."/>
            <person name="Labrenz M."/>
            <person name="Spormann A.M."/>
            <person name="Op den Camp H."/>
            <person name="Overmann J."/>
            <person name="Amann R."/>
            <person name="Jetten M.S.M."/>
            <person name="Mascher T."/>
            <person name="Medema M.H."/>
            <person name="Devos D.P."/>
            <person name="Kaster A.-K."/>
            <person name="Ovreas L."/>
            <person name="Rohde M."/>
            <person name="Galperin M.Y."/>
            <person name="Jogler C."/>
        </authorList>
    </citation>
    <scope>NUCLEOTIDE SEQUENCE [LARGE SCALE GENOMIC DNA]</scope>
    <source>
        <strain evidence="5 6">FF011L</strain>
    </source>
</reference>
<dbReference type="InterPro" id="IPR011040">
    <property type="entry name" value="Sialidase"/>
</dbReference>
<evidence type="ECO:0000313" key="6">
    <source>
        <dbReference type="Proteomes" id="UP000320672"/>
    </source>
</evidence>
<evidence type="ECO:0000256" key="1">
    <source>
        <dbReference type="ARBA" id="ARBA00022801"/>
    </source>
</evidence>
<evidence type="ECO:0000259" key="4">
    <source>
        <dbReference type="Pfam" id="PF13088"/>
    </source>
</evidence>
<dbReference type="PANTHER" id="PTHR31988">
    <property type="entry name" value="ESTERASE, PUTATIVE (DUF303)-RELATED"/>
    <property type="match status" value="1"/>
</dbReference>
<evidence type="ECO:0000313" key="5">
    <source>
        <dbReference type="EMBL" id="QDS95325.1"/>
    </source>
</evidence>
<dbReference type="Pfam" id="PF13088">
    <property type="entry name" value="BNR_2"/>
    <property type="match status" value="1"/>
</dbReference>
<gene>
    <name evidence="5" type="primary">axe1-6A_1</name>
    <name evidence="5" type="ORF">FF011L_41190</name>
</gene>
<feature type="chain" id="PRO_5021928691" evidence="2">
    <location>
        <begin position="31"/>
        <end position="938"/>
    </location>
</feature>
<dbReference type="AlphaFoldDB" id="A0A517MKB4"/>
<name>A0A517MKB4_9BACT</name>
<dbReference type="InterPro" id="IPR005181">
    <property type="entry name" value="SASA"/>
</dbReference>
<dbReference type="GO" id="GO:0016788">
    <property type="term" value="F:hydrolase activity, acting on ester bonds"/>
    <property type="evidence" value="ECO:0007669"/>
    <property type="project" value="UniProtKB-ARBA"/>
</dbReference>
<keyword evidence="6" id="KW-1185">Reference proteome</keyword>
<accession>A0A517MKB4</accession>
<feature type="signal peptide" evidence="2">
    <location>
        <begin position="1"/>
        <end position="30"/>
    </location>
</feature>
<feature type="domain" description="Sialidase" evidence="4">
    <location>
        <begin position="317"/>
        <end position="587"/>
    </location>
</feature>
<dbReference type="InterPro" id="IPR036278">
    <property type="entry name" value="Sialidase_sf"/>
</dbReference>
<dbReference type="Gene3D" id="2.120.10.10">
    <property type="match status" value="2"/>
</dbReference>
<dbReference type="InterPro" id="IPR052940">
    <property type="entry name" value="Carb_Esterase_6"/>
</dbReference>
<dbReference type="Pfam" id="PF03629">
    <property type="entry name" value="SASA"/>
    <property type="match status" value="1"/>
</dbReference>
<dbReference type="Gene3D" id="3.40.50.1110">
    <property type="entry name" value="SGNH hydrolase"/>
    <property type="match status" value="1"/>
</dbReference>
<dbReference type="KEGG" id="rml:FF011L_41190"/>
<dbReference type="CDD" id="cd15482">
    <property type="entry name" value="Sialidase_non-viral"/>
    <property type="match status" value="2"/>
</dbReference>
<dbReference type="InterPro" id="IPR036514">
    <property type="entry name" value="SGNH_hydro_sf"/>
</dbReference>
<keyword evidence="1" id="KW-0378">Hydrolase</keyword>
<dbReference type="Proteomes" id="UP000320672">
    <property type="component" value="Chromosome"/>
</dbReference>
<dbReference type="SUPFAM" id="SSF50939">
    <property type="entry name" value="Sialidases"/>
    <property type="match status" value="2"/>
</dbReference>
<keyword evidence="2" id="KW-0732">Signal</keyword>
<evidence type="ECO:0000259" key="3">
    <source>
        <dbReference type="Pfam" id="PF03629"/>
    </source>
</evidence>
<proteinExistence type="predicted"/>
<sequence length="938" mass="103683" precursor="true">MLRHFSAQRLKRFFLYSLAVVCSSVSLAWSADPDASPVPADPQKFHLFLLAGQSNMAGRGVVSEADKKPNPRILMLNKDRQWVPAVDPLHFDKPTIAGVGVGRSFAAEYAKAHPGVTVGLIPCAVGGSGIETWQPEGFHKQTNSHPWDDMLVRATAAVEQGDLKGILWHQGESDSKPTAAAKYEGRLIELIGRFRETFQNPRLPFLIGQLGKFEERPWTEGRIQVDTAQQNVTRLVPRTAFVPADGLNHKGDQVHFDSPSLREFGYRYAAAMKWIESLEPVLTLAPSEGNPRNSEGDLIQLADGRVLHVYSRFESDASDHGSATLVSRYSDDGGATWSTEDELVVANEGGMNVMSVSLLRLADDRIALFYLVKNSLTDCRPVVRFSSDEAKTWTEPVQMIPDAEVGYYVLNNDRVIQLSAGRLVAPVALHHRPGQEKPDWLGQVTCYTSDDAGATWQRSDTFQKASDAEGNRVAAQEPGVVERRDGSLLMWVRTDAGVQYQATSTDRGATWTTLKPSALVSPRSPASIERIPATGDLIAIWNDHGFMDSPSPNRTPLALAISSDDGKTWSDSIPLDSDPMGWYCYTSIDFVDGSVLLSHVAGRRAKGEHLSTSVVRRLPLSEIYKQLHAFKIKKLQRIGDKKFHNAFTDLVLFKDKWYCVYREGTAHVSPDGALQILTSDDAKTWTSAAVITHPTADLRDAKMTVTPEGELMLSGAGAFPPETGVRHQSIAWFSKDGKTWSEGQDIGPANYWLWRTTFAGDNAYAIGYHTGVPVDKHISLFRSQDGGRTFQTHVDRMFEAGYPNETSILFQADGQAICLLRRDGDSKSGMLGKSMPPYDQWEWIDMGTRVGGPHILQLPDGRIVAAVRLYDGRVRTSLCWLNPETGALTEFQTLPSGGDTSYPGLVWHNDSLWVSYYSAHEVGNKKFKTAVYIAEVKE</sequence>
<evidence type="ECO:0000256" key="2">
    <source>
        <dbReference type="SAM" id="SignalP"/>
    </source>
</evidence>
<dbReference type="SUPFAM" id="SSF52266">
    <property type="entry name" value="SGNH hydrolase"/>
    <property type="match status" value="1"/>
</dbReference>
<feature type="domain" description="Sialate O-acetylesterase" evidence="3">
    <location>
        <begin position="45"/>
        <end position="272"/>
    </location>
</feature>
<dbReference type="PANTHER" id="PTHR31988:SF19">
    <property type="entry name" value="9-O-ACETYL-N-ACETYLNEURAMINIC ACID DEACETYLASE-RELATED"/>
    <property type="match status" value="1"/>
</dbReference>